<organism evidence="2 3">
    <name type="scientific">Ditylenchus destructor</name>
    <dbReference type="NCBI Taxonomy" id="166010"/>
    <lineage>
        <taxon>Eukaryota</taxon>
        <taxon>Metazoa</taxon>
        <taxon>Ecdysozoa</taxon>
        <taxon>Nematoda</taxon>
        <taxon>Chromadorea</taxon>
        <taxon>Rhabditida</taxon>
        <taxon>Tylenchina</taxon>
        <taxon>Tylenchomorpha</taxon>
        <taxon>Sphaerularioidea</taxon>
        <taxon>Anguinidae</taxon>
        <taxon>Anguininae</taxon>
        <taxon>Ditylenchus</taxon>
    </lineage>
</organism>
<evidence type="ECO:0000256" key="1">
    <source>
        <dbReference type="SAM" id="MobiDB-lite"/>
    </source>
</evidence>
<protein>
    <submittedName>
        <fullName evidence="2">Uncharacterized protein</fullName>
    </submittedName>
</protein>
<sequence length="104" mass="11659">MERKIDISCIDDSDLASSADSNNNFPPTIGRQISRETYKESTSNYRGSNHGNSKPNLPYEVVLVYSRSKRSKTREIKVLSPAGLVNLSKLYRNGGRLSDHTQNL</sequence>
<name>A0AAD4R1H5_9BILA</name>
<dbReference type="EMBL" id="JAKKPZ010000082">
    <property type="protein sequence ID" value="KAI1703451.1"/>
    <property type="molecule type" value="Genomic_DNA"/>
</dbReference>
<evidence type="ECO:0000313" key="2">
    <source>
        <dbReference type="EMBL" id="KAI1703451.1"/>
    </source>
</evidence>
<feature type="region of interest" description="Disordered" evidence="1">
    <location>
        <begin position="15"/>
        <end position="53"/>
    </location>
</feature>
<feature type="compositionally biased region" description="Polar residues" evidence="1">
    <location>
        <begin position="40"/>
        <end position="53"/>
    </location>
</feature>
<gene>
    <name evidence="2" type="ORF">DdX_14875</name>
</gene>
<reference evidence="2" key="1">
    <citation type="submission" date="2022-01" db="EMBL/GenBank/DDBJ databases">
        <title>Genome Sequence Resource for Two Populations of Ditylenchus destructor, the Migratory Endoparasitic Phytonematode.</title>
        <authorList>
            <person name="Zhang H."/>
            <person name="Lin R."/>
            <person name="Xie B."/>
        </authorList>
    </citation>
    <scope>NUCLEOTIDE SEQUENCE</scope>
    <source>
        <strain evidence="2">BazhouSP</strain>
    </source>
</reference>
<keyword evidence="3" id="KW-1185">Reference proteome</keyword>
<evidence type="ECO:0000313" key="3">
    <source>
        <dbReference type="Proteomes" id="UP001201812"/>
    </source>
</evidence>
<accession>A0AAD4R1H5</accession>
<feature type="compositionally biased region" description="Low complexity" evidence="1">
    <location>
        <begin position="15"/>
        <end position="24"/>
    </location>
</feature>
<comment type="caution">
    <text evidence="2">The sequence shown here is derived from an EMBL/GenBank/DDBJ whole genome shotgun (WGS) entry which is preliminary data.</text>
</comment>
<proteinExistence type="predicted"/>
<dbReference type="AlphaFoldDB" id="A0AAD4R1H5"/>
<dbReference type="Proteomes" id="UP001201812">
    <property type="component" value="Unassembled WGS sequence"/>
</dbReference>